<sequence>MSIFNQDVLVFQQTKNISKNDFAILDGSGGQVAHVETGGSALGRMFAGARQLTVFDGPDNPVVQVKDTMTMGRDRFEILDGQSVPLASLVKRVTFFKTRVTISMQGEELDLLGSVWDFNFQITGSTGEMASVTREWSGMGNALLGKSTYALQIASHLNVGQRQAVIGSVLALDLIREKQNRSS</sequence>
<dbReference type="Proteomes" id="UP000606115">
    <property type="component" value="Unassembled WGS sequence"/>
</dbReference>
<proteinExistence type="inferred from homology"/>
<evidence type="ECO:0000313" key="2">
    <source>
        <dbReference type="EMBL" id="GGJ51773.1"/>
    </source>
</evidence>
<dbReference type="RefSeq" id="WP_096255141.1">
    <property type="nucleotide sequence ID" value="NZ_BMKX01000001.1"/>
</dbReference>
<dbReference type="InterPro" id="IPR038595">
    <property type="entry name" value="LOR_sf"/>
</dbReference>
<dbReference type="EMBL" id="BMKX01000001">
    <property type="protein sequence ID" value="GGJ51773.1"/>
    <property type="molecule type" value="Genomic_DNA"/>
</dbReference>
<dbReference type="GeneID" id="303303186"/>
<reference evidence="3" key="1">
    <citation type="journal article" date="2019" name="Int. J. Syst. Evol. Microbiol.">
        <title>The Global Catalogue of Microorganisms (GCM) 10K type strain sequencing project: providing services to taxonomists for standard genome sequencing and annotation.</title>
        <authorList>
            <consortium name="The Broad Institute Genomics Platform"/>
            <consortium name="The Broad Institute Genome Sequencing Center for Infectious Disease"/>
            <person name="Wu L."/>
            <person name="Ma J."/>
        </authorList>
    </citation>
    <scope>NUCLEOTIDE SEQUENCE [LARGE SCALE GENOMIC DNA]</scope>
    <source>
        <strain evidence="3">CGMCC 1.3685</strain>
    </source>
</reference>
<dbReference type="SUPFAM" id="SSF54518">
    <property type="entry name" value="Tubby C-terminal domain-like"/>
    <property type="match status" value="1"/>
</dbReference>
<comment type="similarity">
    <text evidence="1">Belongs to the LOR family.</text>
</comment>
<comment type="caution">
    <text evidence="2">The sequence shown here is derived from an EMBL/GenBank/DDBJ whole genome shotgun (WGS) entry which is preliminary data.</text>
</comment>
<name>A0ABQ2DAX7_9MICC</name>
<evidence type="ECO:0000256" key="1">
    <source>
        <dbReference type="ARBA" id="ARBA00005437"/>
    </source>
</evidence>
<keyword evidence="3" id="KW-1185">Reference proteome</keyword>
<dbReference type="Gene3D" id="2.40.160.200">
    <property type="entry name" value="LURP1-related"/>
    <property type="match status" value="1"/>
</dbReference>
<evidence type="ECO:0008006" key="4">
    <source>
        <dbReference type="Google" id="ProtNLM"/>
    </source>
</evidence>
<organism evidence="2 3">
    <name type="scientific">Glutamicibacter ardleyensis</name>
    <dbReference type="NCBI Taxonomy" id="225894"/>
    <lineage>
        <taxon>Bacteria</taxon>
        <taxon>Bacillati</taxon>
        <taxon>Actinomycetota</taxon>
        <taxon>Actinomycetes</taxon>
        <taxon>Micrococcales</taxon>
        <taxon>Micrococcaceae</taxon>
        <taxon>Glutamicibacter</taxon>
    </lineage>
</organism>
<accession>A0ABQ2DAX7</accession>
<dbReference type="InterPro" id="IPR007612">
    <property type="entry name" value="LOR"/>
</dbReference>
<dbReference type="Pfam" id="PF04525">
    <property type="entry name" value="LOR"/>
    <property type="match status" value="1"/>
</dbReference>
<dbReference type="InterPro" id="IPR025659">
    <property type="entry name" value="Tubby-like_C"/>
</dbReference>
<protein>
    <recommendedName>
        <fullName evidence="4">Scramblase</fullName>
    </recommendedName>
</protein>
<gene>
    <name evidence="2" type="ORF">GCM10007173_07940</name>
</gene>
<evidence type="ECO:0000313" key="3">
    <source>
        <dbReference type="Proteomes" id="UP000606115"/>
    </source>
</evidence>